<feature type="region of interest" description="Disordered" evidence="8">
    <location>
        <begin position="95"/>
        <end position="115"/>
    </location>
</feature>
<evidence type="ECO:0000256" key="3">
    <source>
        <dbReference type="ARBA" id="ARBA00022512"/>
    </source>
</evidence>
<dbReference type="GO" id="GO:0042973">
    <property type="term" value="F:glucan endo-1,3-beta-D-glucosidase activity"/>
    <property type="evidence" value="ECO:0007669"/>
    <property type="project" value="TreeGrafter"/>
</dbReference>
<keyword evidence="6" id="KW-0378">Hydrolase</keyword>
<dbReference type="Gene3D" id="3.20.20.80">
    <property type="entry name" value="Glycosidases"/>
    <property type="match status" value="2"/>
</dbReference>
<dbReference type="PANTHER" id="PTHR16631">
    <property type="entry name" value="GLUCAN 1,3-BETA-GLUCOSIDASE"/>
    <property type="match status" value="1"/>
</dbReference>
<dbReference type="GO" id="GO:0009277">
    <property type="term" value="C:fungal-type cell wall"/>
    <property type="evidence" value="ECO:0007669"/>
    <property type="project" value="TreeGrafter"/>
</dbReference>
<dbReference type="EMBL" id="CP014587">
    <property type="protein sequence ID" value="ANZ78117.1"/>
    <property type="molecule type" value="Genomic_DNA"/>
</dbReference>
<evidence type="ECO:0000256" key="8">
    <source>
        <dbReference type="SAM" id="MobiDB-lite"/>
    </source>
</evidence>
<dbReference type="SUPFAM" id="SSF51445">
    <property type="entry name" value="(Trans)glycosidases"/>
    <property type="match status" value="1"/>
</dbReference>
<dbReference type="PANTHER" id="PTHR16631:SF24">
    <property type="entry name" value="FAMILY 17 GLUCOSIDASE SCW11-RELATED"/>
    <property type="match status" value="1"/>
</dbReference>
<evidence type="ECO:0000313" key="11">
    <source>
        <dbReference type="Proteomes" id="UP000094565"/>
    </source>
</evidence>
<gene>
    <name evidence="10" type="primary">SCW11</name>
    <name evidence="10" type="ORF">ATY40_BA7505209</name>
</gene>
<evidence type="ECO:0000256" key="2">
    <source>
        <dbReference type="ARBA" id="ARBA00008773"/>
    </source>
</evidence>
<proteinExistence type="inferred from homology"/>
<dbReference type="GO" id="GO:0009986">
    <property type="term" value="C:cell surface"/>
    <property type="evidence" value="ECO:0007669"/>
    <property type="project" value="TreeGrafter"/>
</dbReference>
<dbReference type="GO" id="GO:0005576">
    <property type="term" value="C:extracellular region"/>
    <property type="evidence" value="ECO:0007669"/>
    <property type="project" value="TreeGrafter"/>
</dbReference>
<evidence type="ECO:0000256" key="5">
    <source>
        <dbReference type="ARBA" id="ARBA00022729"/>
    </source>
</evidence>
<organism evidence="10 11">
    <name type="scientific">Komagataella pastoris</name>
    <name type="common">Yeast</name>
    <name type="synonym">Pichia pastoris</name>
    <dbReference type="NCBI Taxonomy" id="4922"/>
    <lineage>
        <taxon>Eukaryota</taxon>
        <taxon>Fungi</taxon>
        <taxon>Dikarya</taxon>
        <taxon>Ascomycota</taxon>
        <taxon>Saccharomycotina</taxon>
        <taxon>Pichiomycetes</taxon>
        <taxon>Pichiales</taxon>
        <taxon>Pichiaceae</taxon>
        <taxon>Komagataella</taxon>
    </lineage>
</organism>
<evidence type="ECO:0000256" key="7">
    <source>
        <dbReference type="ARBA" id="ARBA00023295"/>
    </source>
</evidence>
<evidence type="ECO:0000256" key="1">
    <source>
        <dbReference type="ARBA" id="ARBA00004191"/>
    </source>
</evidence>
<dbReference type="InterPro" id="IPR017853">
    <property type="entry name" value="GH"/>
</dbReference>
<keyword evidence="7" id="KW-0326">Glycosidase</keyword>
<feature type="compositionally biased region" description="Low complexity" evidence="8">
    <location>
        <begin position="168"/>
        <end position="200"/>
    </location>
</feature>
<evidence type="ECO:0000313" key="10">
    <source>
        <dbReference type="EMBL" id="ANZ78117.1"/>
    </source>
</evidence>
<dbReference type="OrthoDB" id="4082933at2759"/>
<keyword evidence="3" id="KW-0134">Cell wall</keyword>
<keyword evidence="5 9" id="KW-0732">Signal</keyword>
<evidence type="ECO:0000256" key="9">
    <source>
        <dbReference type="SAM" id="SignalP"/>
    </source>
</evidence>
<feature type="chain" id="PRO_5008539502" evidence="9">
    <location>
        <begin position="21"/>
        <end position="469"/>
    </location>
</feature>
<name>A0A1B2JJ78_PICPA</name>
<evidence type="ECO:0000256" key="4">
    <source>
        <dbReference type="ARBA" id="ARBA00022525"/>
    </source>
</evidence>
<feature type="region of interest" description="Disordered" evidence="8">
    <location>
        <begin position="160"/>
        <end position="217"/>
    </location>
</feature>
<reference evidence="10 11" key="1">
    <citation type="submission" date="2016-02" db="EMBL/GenBank/DDBJ databases">
        <title>Comparative genomic and transcriptomic foundation for Pichia pastoris.</title>
        <authorList>
            <person name="Love K.R."/>
            <person name="Shah K.A."/>
            <person name="Whittaker C.A."/>
            <person name="Wu J."/>
            <person name="Bartlett M.C."/>
            <person name="Ma D."/>
            <person name="Leeson R.L."/>
            <person name="Priest M."/>
            <person name="Young S.K."/>
            <person name="Love J.C."/>
        </authorList>
    </citation>
    <scope>NUCLEOTIDE SEQUENCE [LARGE SCALE GENOMIC DNA]</scope>
    <source>
        <strain evidence="10 11">ATCC 28485</strain>
    </source>
</reference>
<keyword evidence="4" id="KW-0964">Secreted</keyword>
<dbReference type="Proteomes" id="UP000094565">
    <property type="component" value="Chromosome 4"/>
</dbReference>
<accession>A0A1B2JJ78</accession>
<comment type="similarity">
    <text evidence="2">Belongs to the glycosyl hydrolase 17 family.</text>
</comment>
<protein>
    <submittedName>
        <fullName evidence="10">BA75_05209T0</fullName>
    </submittedName>
</protein>
<feature type="signal peptide" evidence="9">
    <location>
        <begin position="1"/>
        <end position="20"/>
    </location>
</feature>
<dbReference type="GO" id="GO:0071555">
    <property type="term" value="P:cell wall organization"/>
    <property type="evidence" value="ECO:0007669"/>
    <property type="project" value="TreeGrafter"/>
</dbReference>
<dbReference type="AlphaFoldDB" id="A0A1B2JJ78"/>
<sequence>MLSIISNIFILLFFIQASLQAPIPVVTKYVTEGIAVVTETNVRVVTQTIPIVQVLISDGATYTHTLTTVSTAEENGNFQPITTTSIVNKEVVVPTSAAETTQQPQPTQADTTQNNADTAVAATPSPAATTSSNNENGGVFTAYSTTRSVVTSVVVVGPDGSPIENAEPTANPATTAPTTSTTAARTTSSTSTTPTATSTPGGNHPRSIVYSPYSDSSQCKDSSTIETDLEFIASKGISAVRIYGNDCNYLTVVLPKCASLGLKVNQGFWIGPSGVDSIDEPVQEFIQAVNGNNGFNWDLFELITVGNEAISAGYVSASSLISKIKEVSSILSSAGYSGPITTAEPPNVYEDYGDLCSTDVMSIVGVNAHSYFNTLFAASDSGSFVKSQIEVVQKACSRSDITIIETGYPSRGATNGKNVPTKENQKTAIFSIFDVVGTDVTILSTYDDLWKDPGPYGIEQYFGAIDLFS</sequence>
<keyword evidence="11" id="KW-1185">Reference proteome</keyword>
<comment type="subcellular location">
    <subcellularLocation>
        <location evidence="1">Secreted</location>
        <location evidence="1">Cell wall</location>
    </subcellularLocation>
</comment>
<dbReference type="InterPro" id="IPR050732">
    <property type="entry name" value="Beta-glucan_modifiers"/>
</dbReference>
<evidence type="ECO:0000256" key="6">
    <source>
        <dbReference type="ARBA" id="ARBA00022801"/>
    </source>
</evidence>